<gene>
    <name evidence="2" type="ORF">QTH91_17360</name>
</gene>
<reference evidence="2" key="1">
    <citation type="submission" date="2023-06" db="EMBL/GenBank/DDBJ databases">
        <authorList>
            <person name="Jiang Y."/>
            <person name="Liu Q."/>
        </authorList>
    </citation>
    <scope>NUCLEOTIDE SEQUENCE</scope>
    <source>
        <strain evidence="2">CGMCC 1.12089</strain>
    </source>
</reference>
<evidence type="ECO:0000313" key="2">
    <source>
        <dbReference type="EMBL" id="MDM0046264.1"/>
    </source>
</evidence>
<evidence type="ECO:0000259" key="1">
    <source>
        <dbReference type="Pfam" id="PF10099"/>
    </source>
</evidence>
<dbReference type="PANTHER" id="PTHR37461:SF1">
    <property type="entry name" value="ANTI-SIGMA-K FACTOR RSKA"/>
    <property type="match status" value="1"/>
</dbReference>
<dbReference type="InterPro" id="IPR018764">
    <property type="entry name" value="RskA_C"/>
</dbReference>
<organism evidence="2 3">
    <name type="scientific">Variovorax dokdonensis</name>
    <dbReference type="NCBI Taxonomy" id="344883"/>
    <lineage>
        <taxon>Bacteria</taxon>
        <taxon>Pseudomonadati</taxon>
        <taxon>Pseudomonadota</taxon>
        <taxon>Betaproteobacteria</taxon>
        <taxon>Burkholderiales</taxon>
        <taxon>Comamonadaceae</taxon>
        <taxon>Variovorax</taxon>
    </lineage>
</organism>
<dbReference type="Proteomes" id="UP001174908">
    <property type="component" value="Unassembled WGS sequence"/>
</dbReference>
<dbReference type="PANTHER" id="PTHR37461">
    <property type="entry name" value="ANTI-SIGMA-K FACTOR RSKA"/>
    <property type="match status" value="1"/>
</dbReference>
<dbReference type="Pfam" id="PF10099">
    <property type="entry name" value="RskA_C"/>
    <property type="match status" value="1"/>
</dbReference>
<feature type="domain" description="Anti-sigma K factor RskA C-terminal" evidence="1">
    <location>
        <begin position="100"/>
        <end position="226"/>
    </location>
</feature>
<dbReference type="RefSeq" id="WP_286661346.1">
    <property type="nucleotide sequence ID" value="NZ_JASZYV010000003.1"/>
</dbReference>
<accession>A0ABT7NE92</accession>
<comment type="caution">
    <text evidence="2">The sequence shown here is derived from an EMBL/GenBank/DDBJ whole genome shotgun (WGS) entry which is preliminary data.</text>
</comment>
<protein>
    <submittedName>
        <fullName evidence="2">Anti-sigma factor</fullName>
    </submittedName>
</protein>
<name>A0ABT7NE92_9BURK</name>
<dbReference type="InterPro" id="IPR051474">
    <property type="entry name" value="Anti-sigma-K/W_factor"/>
</dbReference>
<keyword evidence="3" id="KW-1185">Reference proteome</keyword>
<dbReference type="EMBL" id="JASZYV010000003">
    <property type="protein sequence ID" value="MDM0046264.1"/>
    <property type="molecule type" value="Genomic_DNA"/>
</dbReference>
<evidence type="ECO:0000313" key="3">
    <source>
        <dbReference type="Proteomes" id="UP001174908"/>
    </source>
</evidence>
<sequence>MDLSTPQDRDAAAAEFVLGTLNAEERAGFSAAMAQDRALQAAVYAWQDRLLPLSARVAPAQPDAVLWQRIEVALEGASMPAARARPRQGPWSRLRLWQGLSAACLAMAVALGTVLLQQPDMPAGPRYVAVLNSPDGTNAGWVVELDQDRLRLVPTGETPPVPSGRSLQFWTKAQGAAQPSSLGLVQAGQTVEMPVSRLPSVGPQQLFEITLEPEGGSTIGRPTGPILFVGRSVAL</sequence>
<proteinExistence type="predicted"/>